<protein>
    <submittedName>
        <fullName evidence="1">Uncharacterized protein</fullName>
    </submittedName>
</protein>
<proteinExistence type="predicted"/>
<accession>A0ABV8NER5</accession>
<dbReference type="Proteomes" id="UP001595871">
    <property type="component" value="Unassembled WGS sequence"/>
</dbReference>
<evidence type="ECO:0000313" key="2">
    <source>
        <dbReference type="Proteomes" id="UP001595871"/>
    </source>
</evidence>
<comment type="caution">
    <text evidence="1">The sequence shown here is derived from an EMBL/GenBank/DDBJ whole genome shotgun (WGS) entry which is preliminary data.</text>
</comment>
<evidence type="ECO:0000313" key="1">
    <source>
        <dbReference type="EMBL" id="MFC4190429.1"/>
    </source>
</evidence>
<keyword evidence="2" id="KW-1185">Reference proteome</keyword>
<dbReference type="RefSeq" id="WP_200693847.1">
    <property type="nucleotide sequence ID" value="NZ_BAAAYA010000005.1"/>
</dbReference>
<reference evidence="2" key="1">
    <citation type="journal article" date="2019" name="Int. J. Syst. Evol. Microbiol.">
        <title>The Global Catalogue of Microorganisms (GCM) 10K type strain sequencing project: providing services to taxonomists for standard genome sequencing and annotation.</title>
        <authorList>
            <consortium name="The Broad Institute Genomics Platform"/>
            <consortium name="The Broad Institute Genome Sequencing Center for Infectious Disease"/>
            <person name="Wu L."/>
            <person name="Ma J."/>
        </authorList>
    </citation>
    <scope>NUCLEOTIDE SEQUENCE [LARGE SCALE GENOMIC DNA]</scope>
    <source>
        <strain evidence="2">CCM 3243</strain>
    </source>
</reference>
<gene>
    <name evidence="1" type="ORF">ACFO3R_29230</name>
</gene>
<dbReference type="EMBL" id="JBHSCF010000055">
    <property type="protein sequence ID" value="MFC4190429.1"/>
    <property type="molecule type" value="Genomic_DNA"/>
</dbReference>
<sequence length="270" mass="29246">MNSDVCEPWPLDLCCDLPDGTDQNVIDRWALVASQILFRLSGRRWGPGCPVTVRPCRKACADGSLAFGGWAPGVQQTGGWVPYIDSGGVWRNASVCGCRSSCSCTELCEVRLEGPVHDIVSVTVNGETLVPEAYRVDAPGLLVRTDGECWPDCQDMSAPCGEEGTFCVTYRTGLPLDEAAIAAVSELTCHLIKGCNPGGGCGCRANPNITRVSRQGVDIEKADPTLLYAEGRTGLPAADLWLTTVNPYRQTSPSRVYSPDYRRPRYTQWP</sequence>
<organism evidence="1 2">
    <name type="scientific">Streptomyces flavovirens</name>
    <dbReference type="NCBI Taxonomy" id="52258"/>
    <lineage>
        <taxon>Bacteria</taxon>
        <taxon>Bacillati</taxon>
        <taxon>Actinomycetota</taxon>
        <taxon>Actinomycetes</taxon>
        <taxon>Kitasatosporales</taxon>
        <taxon>Streptomycetaceae</taxon>
        <taxon>Streptomyces</taxon>
    </lineage>
</organism>
<name>A0ABV8NER5_9ACTN</name>